<organism evidence="10 11">
    <name type="scientific">Gouania willdenowi</name>
    <name type="common">Blunt-snouted clingfish</name>
    <name type="synonym">Lepadogaster willdenowi</name>
    <dbReference type="NCBI Taxonomy" id="441366"/>
    <lineage>
        <taxon>Eukaryota</taxon>
        <taxon>Metazoa</taxon>
        <taxon>Chordata</taxon>
        <taxon>Craniata</taxon>
        <taxon>Vertebrata</taxon>
        <taxon>Euteleostomi</taxon>
        <taxon>Actinopterygii</taxon>
        <taxon>Neopterygii</taxon>
        <taxon>Teleostei</taxon>
        <taxon>Neoteleostei</taxon>
        <taxon>Acanthomorphata</taxon>
        <taxon>Ovalentaria</taxon>
        <taxon>Blenniimorphae</taxon>
        <taxon>Blenniiformes</taxon>
        <taxon>Gobiesocoidei</taxon>
        <taxon>Gobiesocidae</taxon>
        <taxon>Gobiesocinae</taxon>
        <taxon>Gouania</taxon>
    </lineage>
</organism>
<dbReference type="Proteomes" id="UP000694680">
    <property type="component" value="Chromosome 5"/>
</dbReference>
<accession>A0A8C5D1I1</accession>
<gene>
    <name evidence="10" type="primary">LOC114463105</name>
</gene>
<dbReference type="GeneID" id="114463105"/>
<reference evidence="10" key="1">
    <citation type="submission" date="2020-06" db="EMBL/GenBank/DDBJ databases">
        <authorList>
            <consortium name="Wellcome Sanger Institute Data Sharing"/>
        </authorList>
    </citation>
    <scope>NUCLEOTIDE SEQUENCE [LARGE SCALE GENOMIC DNA]</scope>
</reference>
<feature type="domain" description="C2H2-type" evidence="9">
    <location>
        <begin position="219"/>
        <end position="246"/>
    </location>
</feature>
<dbReference type="RefSeq" id="XP_028302168.1">
    <property type="nucleotide sequence ID" value="XM_028446367.1"/>
</dbReference>
<feature type="compositionally biased region" description="Basic and acidic residues" evidence="8">
    <location>
        <begin position="113"/>
        <end position="129"/>
    </location>
</feature>
<sequence>MSRLDTLIHLLKEQIDSSAEDSFLTKTKEEKKEKCEFEASKHRLRLLDAAFSPKVRLHRLDVKQLLATNGLRGWRSRVGPTDPERLHEKERQKELGERNQRCAQTTKHKSKKKGLEKPNLDERPKEKSEQAAADNTDGTGTDSSDMECSDDGSWWGHSSDSEDDTEVIDGNRELKSTTTSSKHTGKKKKNFVCIVCGKKFRNKSNLRTHKTIHKGEKLFGCDICGKSFTRKHSQDAHMRIHEEEKPFGCSVPNKGLNCKKSS</sequence>
<dbReference type="SMART" id="SM00355">
    <property type="entry name" value="ZnF_C2H2"/>
    <property type="match status" value="2"/>
</dbReference>
<keyword evidence="6" id="KW-0539">Nucleus</keyword>
<evidence type="ECO:0000256" key="3">
    <source>
        <dbReference type="ARBA" id="ARBA00022737"/>
    </source>
</evidence>
<dbReference type="Pfam" id="PF00096">
    <property type="entry name" value="zf-C2H2"/>
    <property type="match status" value="2"/>
</dbReference>
<dbReference type="PROSITE" id="PS00028">
    <property type="entry name" value="ZINC_FINGER_C2H2_1"/>
    <property type="match status" value="2"/>
</dbReference>
<dbReference type="AlphaFoldDB" id="A0A8C5D1I1"/>
<evidence type="ECO:0000256" key="4">
    <source>
        <dbReference type="ARBA" id="ARBA00022771"/>
    </source>
</evidence>
<dbReference type="FunFam" id="3.30.160.60:FF:000100">
    <property type="entry name" value="Zinc finger 45-like"/>
    <property type="match status" value="1"/>
</dbReference>
<dbReference type="FunFam" id="3.30.160.60:FF:000706">
    <property type="entry name" value="Zinc finger protein"/>
    <property type="match status" value="1"/>
</dbReference>
<dbReference type="Ensembl" id="ENSGWIT00000000837.1">
    <property type="protein sequence ID" value="ENSGWIP00000000771.1"/>
    <property type="gene ID" value="ENSGWIG00000000494.1"/>
</dbReference>
<keyword evidence="11" id="KW-1185">Reference proteome</keyword>
<evidence type="ECO:0000256" key="6">
    <source>
        <dbReference type="ARBA" id="ARBA00023242"/>
    </source>
</evidence>
<keyword evidence="3" id="KW-0677">Repeat</keyword>
<dbReference type="PANTHER" id="PTHR24394">
    <property type="entry name" value="ZINC FINGER PROTEIN"/>
    <property type="match status" value="1"/>
</dbReference>
<dbReference type="OrthoDB" id="6077919at2759"/>
<evidence type="ECO:0000256" key="1">
    <source>
        <dbReference type="ARBA" id="ARBA00004123"/>
    </source>
</evidence>
<feature type="region of interest" description="Disordered" evidence="8">
    <location>
        <begin position="73"/>
        <end position="184"/>
    </location>
</feature>
<evidence type="ECO:0000256" key="8">
    <source>
        <dbReference type="SAM" id="MobiDB-lite"/>
    </source>
</evidence>
<evidence type="ECO:0000256" key="5">
    <source>
        <dbReference type="ARBA" id="ARBA00022833"/>
    </source>
</evidence>
<dbReference type="GO" id="GO:0000981">
    <property type="term" value="F:DNA-binding transcription factor activity, RNA polymerase II-specific"/>
    <property type="evidence" value="ECO:0007669"/>
    <property type="project" value="TreeGrafter"/>
</dbReference>
<keyword evidence="4 7" id="KW-0863">Zinc-finger</keyword>
<reference evidence="10" key="3">
    <citation type="submission" date="2025-09" db="UniProtKB">
        <authorList>
            <consortium name="Ensembl"/>
        </authorList>
    </citation>
    <scope>IDENTIFICATION</scope>
</reference>
<name>A0A8C5D1I1_GOUWI</name>
<dbReference type="PANTHER" id="PTHR24394:SF44">
    <property type="entry name" value="ZINC FINGER PROTEIN 271-LIKE"/>
    <property type="match status" value="1"/>
</dbReference>
<dbReference type="GO" id="GO:0008270">
    <property type="term" value="F:zinc ion binding"/>
    <property type="evidence" value="ECO:0007669"/>
    <property type="project" value="UniProtKB-KW"/>
</dbReference>
<protein>
    <submittedName>
        <fullName evidence="10">Zinc finger protein 649-like</fullName>
    </submittedName>
</protein>
<keyword evidence="2" id="KW-0479">Metal-binding</keyword>
<feature type="compositionally biased region" description="Basic and acidic residues" evidence="8">
    <location>
        <begin position="82"/>
        <end position="100"/>
    </location>
</feature>
<keyword evidence="5" id="KW-0862">Zinc</keyword>
<evidence type="ECO:0000256" key="2">
    <source>
        <dbReference type="ARBA" id="ARBA00022723"/>
    </source>
</evidence>
<proteinExistence type="predicted"/>
<dbReference type="RefSeq" id="XP_028302171.1">
    <property type="nucleotide sequence ID" value="XM_028446370.1"/>
</dbReference>
<dbReference type="InterPro" id="IPR013087">
    <property type="entry name" value="Znf_C2H2_type"/>
</dbReference>
<comment type="subcellular location">
    <subcellularLocation>
        <location evidence="1">Nucleus</location>
    </subcellularLocation>
</comment>
<evidence type="ECO:0000256" key="7">
    <source>
        <dbReference type="PROSITE-ProRule" id="PRU00042"/>
    </source>
</evidence>
<dbReference type="SUPFAM" id="SSF57667">
    <property type="entry name" value="beta-beta-alpha zinc fingers"/>
    <property type="match status" value="1"/>
</dbReference>
<evidence type="ECO:0000259" key="9">
    <source>
        <dbReference type="PROSITE" id="PS50157"/>
    </source>
</evidence>
<feature type="domain" description="C2H2-type" evidence="9">
    <location>
        <begin position="191"/>
        <end position="218"/>
    </location>
</feature>
<dbReference type="InterPro" id="IPR036236">
    <property type="entry name" value="Znf_C2H2_sf"/>
</dbReference>
<evidence type="ECO:0000313" key="11">
    <source>
        <dbReference type="Proteomes" id="UP000694680"/>
    </source>
</evidence>
<dbReference type="GO" id="GO:0005634">
    <property type="term" value="C:nucleus"/>
    <property type="evidence" value="ECO:0007669"/>
    <property type="project" value="UniProtKB-SubCell"/>
</dbReference>
<dbReference type="PROSITE" id="PS50157">
    <property type="entry name" value="ZINC_FINGER_C2H2_2"/>
    <property type="match status" value="2"/>
</dbReference>
<reference evidence="10" key="2">
    <citation type="submission" date="2025-08" db="UniProtKB">
        <authorList>
            <consortium name="Ensembl"/>
        </authorList>
    </citation>
    <scope>IDENTIFICATION</scope>
</reference>
<dbReference type="Gene3D" id="3.30.160.60">
    <property type="entry name" value="Classic Zinc Finger"/>
    <property type="match status" value="2"/>
</dbReference>
<dbReference type="RefSeq" id="XP_028302169.1">
    <property type="nucleotide sequence ID" value="XM_028446368.1"/>
</dbReference>
<evidence type="ECO:0000313" key="10">
    <source>
        <dbReference type="Ensembl" id="ENSGWIP00000000771.1"/>
    </source>
</evidence>